<feature type="active site" description="Tele-AMP-histidine intermediate" evidence="1">
    <location>
        <position position="98"/>
    </location>
</feature>
<gene>
    <name evidence="5" type="ORF">E3E15_06155</name>
</gene>
<evidence type="ECO:0000256" key="1">
    <source>
        <dbReference type="PIRSR" id="PIRSR601310-1"/>
    </source>
</evidence>
<evidence type="ECO:0000256" key="2">
    <source>
        <dbReference type="PIRSR" id="PIRSR601310-3"/>
    </source>
</evidence>
<dbReference type="Gene3D" id="3.30.428.10">
    <property type="entry name" value="HIT-like"/>
    <property type="match status" value="1"/>
</dbReference>
<evidence type="ECO:0000313" key="6">
    <source>
        <dbReference type="Proteomes" id="UP000503320"/>
    </source>
</evidence>
<dbReference type="CDD" id="cd01276">
    <property type="entry name" value="PKCI_related"/>
    <property type="match status" value="1"/>
</dbReference>
<dbReference type="KEGG" id="afri:E3E15_06155"/>
<dbReference type="PANTHER" id="PTHR23089">
    <property type="entry name" value="HISTIDINE TRIAD HIT PROTEIN"/>
    <property type="match status" value="1"/>
</dbReference>
<sequence length="112" mass="12549">MSDCIFCKIITGEIPCNKVYEDDSFLAFHDINPAADIHVLVIPKKHIASLNELSIQDQELMGEFMLIIPKIAKHLGLKGFKTVINTGKEGGQMVFHFHAHILGGKIHMRLPE</sequence>
<dbReference type="InterPro" id="IPR001310">
    <property type="entry name" value="Histidine_triad_HIT"/>
</dbReference>
<protein>
    <submittedName>
        <fullName evidence="5">Histidine triad nucleotide-binding protein</fullName>
    </submittedName>
</protein>
<reference evidence="5 6" key="1">
    <citation type="submission" date="2019-03" db="EMBL/GenBank/DDBJ databases">
        <title>Complete Genome Sequence of Allofrancisella frigidaquae Strain SYSU 10HL1970 Isolated from Water-Cooling Systems in China.</title>
        <authorList>
            <person name="Ohrman C."/>
            <person name="Uneklint I."/>
            <person name="Sjodin A."/>
        </authorList>
    </citation>
    <scope>NUCLEOTIDE SEQUENCE [LARGE SCALE GENOMIC DNA]</scope>
    <source>
        <strain evidence="5 6">SYSU 10HL1970</strain>
    </source>
</reference>
<name>A0A6M3HUN4_9GAMM</name>
<dbReference type="Proteomes" id="UP000503320">
    <property type="component" value="Chromosome"/>
</dbReference>
<dbReference type="RefSeq" id="WP_172106997.1">
    <property type="nucleotide sequence ID" value="NZ_CP038017.1"/>
</dbReference>
<keyword evidence="6" id="KW-1185">Reference proteome</keyword>
<organism evidence="5 6">
    <name type="scientific">Allofrancisella frigidaquae</name>
    <dbReference type="NCBI Taxonomy" id="1085644"/>
    <lineage>
        <taxon>Bacteria</taxon>
        <taxon>Pseudomonadati</taxon>
        <taxon>Pseudomonadota</taxon>
        <taxon>Gammaproteobacteria</taxon>
        <taxon>Thiotrichales</taxon>
        <taxon>Francisellaceae</taxon>
        <taxon>Allofrancisella</taxon>
    </lineage>
</organism>
<dbReference type="PROSITE" id="PS51084">
    <property type="entry name" value="HIT_2"/>
    <property type="match status" value="1"/>
</dbReference>
<dbReference type="EMBL" id="CP038017">
    <property type="protein sequence ID" value="QIV94948.1"/>
    <property type="molecule type" value="Genomic_DNA"/>
</dbReference>
<feature type="short sequence motif" description="Histidine triad motif" evidence="2 3">
    <location>
        <begin position="96"/>
        <end position="100"/>
    </location>
</feature>
<evidence type="ECO:0000256" key="3">
    <source>
        <dbReference type="PROSITE-ProRule" id="PRU00464"/>
    </source>
</evidence>
<dbReference type="Pfam" id="PF01230">
    <property type="entry name" value="HIT"/>
    <property type="match status" value="1"/>
</dbReference>
<dbReference type="InterPro" id="IPR011146">
    <property type="entry name" value="HIT-like"/>
</dbReference>
<proteinExistence type="predicted"/>
<dbReference type="SUPFAM" id="SSF54197">
    <property type="entry name" value="HIT-like"/>
    <property type="match status" value="1"/>
</dbReference>
<evidence type="ECO:0000259" key="4">
    <source>
        <dbReference type="PROSITE" id="PS51084"/>
    </source>
</evidence>
<accession>A0A6M3HUN4</accession>
<dbReference type="InterPro" id="IPR036265">
    <property type="entry name" value="HIT-like_sf"/>
</dbReference>
<feature type="domain" description="HIT" evidence="4">
    <location>
        <begin position="5"/>
        <end position="112"/>
    </location>
</feature>
<evidence type="ECO:0000313" key="5">
    <source>
        <dbReference type="EMBL" id="QIV94948.1"/>
    </source>
</evidence>
<dbReference type="GO" id="GO:0003824">
    <property type="term" value="F:catalytic activity"/>
    <property type="evidence" value="ECO:0007669"/>
    <property type="project" value="InterPro"/>
</dbReference>
<dbReference type="PRINTS" id="PR00332">
    <property type="entry name" value="HISTRIAD"/>
</dbReference>
<dbReference type="AlphaFoldDB" id="A0A6M3HUN4"/>